<reference evidence="1 2" key="1">
    <citation type="submission" date="2018-08" db="EMBL/GenBank/DDBJ databases">
        <title>Complete genome sequence of five Acinetobacter baumannii phages from Abidjan, Cote d'Ivoire.</title>
        <authorList>
            <person name="Essoh C."/>
            <person name="Vernadet J.-P."/>
            <person name="Vergnaud G."/>
            <person name="Resch G."/>
            <person name="Pourcel C."/>
        </authorList>
    </citation>
    <scope>NUCLEOTIDE SEQUENCE [LARGE SCALE GENOMIC DNA]</scope>
</reference>
<organism evidence="1 2">
    <name type="scientific">Acinetobacter phage vB_AbaM_B09_Aci01-1</name>
    <dbReference type="NCBI Taxonomy" id="2315466"/>
    <lineage>
        <taxon>Viruses</taxon>
        <taxon>Duplodnaviria</taxon>
        <taxon>Heunggongvirae</taxon>
        <taxon>Uroviricota</taxon>
        <taxon>Caudoviricetes</taxon>
        <taxon>Saclayvirus</taxon>
        <taxon>Saclayvirus Aci011</taxon>
    </lineage>
</organism>
<evidence type="ECO:0000313" key="1">
    <source>
        <dbReference type="EMBL" id="AYD85572.1"/>
    </source>
</evidence>
<proteinExistence type="predicted"/>
<accession>A0A386KJJ3</accession>
<keyword evidence="2" id="KW-1185">Reference proteome</keyword>
<dbReference type="EMBL" id="MH800198">
    <property type="protein sequence ID" value="AYD85572.1"/>
    <property type="molecule type" value="Genomic_DNA"/>
</dbReference>
<dbReference type="Proteomes" id="UP000267500">
    <property type="component" value="Segment"/>
</dbReference>
<evidence type="ECO:0000313" key="2">
    <source>
        <dbReference type="Proteomes" id="UP000267500"/>
    </source>
</evidence>
<sequence length="181" mass="21032">MKTRREFKVWKLSEAEILNKTLFDLLGKEEVEKRFYEAFKKLGVLQRYDEFYLNKIGNRKVENYISTLRELNGQVATKFYKVEHNAFMTGLLREADIIDGVYFAALYPNFMNKMNAAAKVHWGLIPIEGDVLDGKSHLIYVIKKEHGVATSEQAKELPVPLGHWEGGRGKIAKLKRRKDRK</sequence>
<protein>
    <submittedName>
        <fullName evidence="1">Uncharacterized protein</fullName>
    </submittedName>
</protein>
<name>A0A386KJJ3_9CAUD</name>
<gene>
    <name evidence="1" type="ORF">Aci011_122</name>
</gene>